<dbReference type="InterPro" id="IPR036890">
    <property type="entry name" value="HATPase_C_sf"/>
</dbReference>
<comment type="caution">
    <text evidence="9">The sequence shown here is derived from an EMBL/GenBank/DDBJ whole genome shotgun (WGS) entry which is preliminary data.</text>
</comment>
<dbReference type="CDD" id="cd00082">
    <property type="entry name" value="HisKA"/>
    <property type="match status" value="1"/>
</dbReference>
<reference evidence="9 10" key="1">
    <citation type="submission" date="2022-10" db="EMBL/GenBank/DDBJ databases">
        <title>paucibacter sp. hw8 Genome sequencing.</title>
        <authorList>
            <person name="Park S."/>
        </authorList>
    </citation>
    <scope>NUCLEOTIDE SEQUENCE [LARGE SCALE GENOMIC DNA]</scope>
    <source>
        <strain evidence="10">hw8</strain>
    </source>
</reference>
<comment type="catalytic activity">
    <reaction evidence="1">
        <text>ATP + protein L-histidine = ADP + protein N-phospho-L-histidine.</text>
        <dbReference type="EC" id="2.7.13.3"/>
    </reaction>
</comment>
<keyword evidence="9" id="KW-0067">ATP-binding</keyword>
<name>A0ABT5KQJ8_9BURK</name>
<dbReference type="InterPro" id="IPR003594">
    <property type="entry name" value="HATPase_dom"/>
</dbReference>
<dbReference type="PANTHER" id="PTHR43047">
    <property type="entry name" value="TWO-COMPONENT HISTIDINE PROTEIN KINASE"/>
    <property type="match status" value="1"/>
</dbReference>
<dbReference type="GO" id="GO:0005524">
    <property type="term" value="F:ATP binding"/>
    <property type="evidence" value="ECO:0007669"/>
    <property type="project" value="UniProtKB-KW"/>
</dbReference>
<dbReference type="InterPro" id="IPR000014">
    <property type="entry name" value="PAS"/>
</dbReference>
<keyword evidence="5" id="KW-0418">Kinase</keyword>
<evidence type="ECO:0000256" key="5">
    <source>
        <dbReference type="ARBA" id="ARBA00022777"/>
    </source>
</evidence>
<evidence type="ECO:0000256" key="2">
    <source>
        <dbReference type="ARBA" id="ARBA00012438"/>
    </source>
</evidence>
<feature type="coiled-coil region" evidence="6">
    <location>
        <begin position="322"/>
        <end position="352"/>
    </location>
</feature>
<evidence type="ECO:0000256" key="3">
    <source>
        <dbReference type="ARBA" id="ARBA00022553"/>
    </source>
</evidence>
<evidence type="ECO:0000256" key="4">
    <source>
        <dbReference type="ARBA" id="ARBA00022679"/>
    </source>
</evidence>
<dbReference type="RefSeq" id="WP_273596275.1">
    <property type="nucleotide sequence ID" value="NZ_JAQQXS010000006.1"/>
</dbReference>
<dbReference type="Gene3D" id="2.10.70.100">
    <property type="match status" value="1"/>
</dbReference>
<dbReference type="SUPFAM" id="SSF55781">
    <property type="entry name" value="GAF domain-like"/>
    <property type="match status" value="1"/>
</dbReference>
<evidence type="ECO:0000256" key="6">
    <source>
        <dbReference type="SAM" id="Coils"/>
    </source>
</evidence>
<accession>A0ABT5KQJ8</accession>
<proteinExistence type="predicted"/>
<evidence type="ECO:0000313" key="9">
    <source>
        <dbReference type="EMBL" id="MDC8785164.1"/>
    </source>
</evidence>
<dbReference type="InterPro" id="IPR000700">
    <property type="entry name" value="PAS-assoc_C"/>
</dbReference>
<dbReference type="InterPro" id="IPR004358">
    <property type="entry name" value="Sig_transdc_His_kin-like_C"/>
</dbReference>
<dbReference type="InterPro" id="IPR003661">
    <property type="entry name" value="HisK_dim/P_dom"/>
</dbReference>
<dbReference type="Pfam" id="PF08447">
    <property type="entry name" value="PAS_3"/>
    <property type="match status" value="1"/>
</dbReference>
<dbReference type="Pfam" id="PF02518">
    <property type="entry name" value="HATPase_c"/>
    <property type="match status" value="1"/>
</dbReference>
<dbReference type="Pfam" id="PF01590">
    <property type="entry name" value="GAF"/>
    <property type="match status" value="1"/>
</dbReference>
<dbReference type="Gene3D" id="3.30.565.10">
    <property type="entry name" value="Histidine kinase-like ATPase, C-terminal domain"/>
    <property type="match status" value="1"/>
</dbReference>
<dbReference type="SMART" id="SM00388">
    <property type="entry name" value="HisKA"/>
    <property type="match status" value="1"/>
</dbReference>
<dbReference type="EC" id="2.7.13.3" evidence="2"/>
<dbReference type="InterPro" id="IPR036097">
    <property type="entry name" value="HisK_dim/P_sf"/>
</dbReference>
<evidence type="ECO:0000259" key="8">
    <source>
        <dbReference type="PROSITE" id="PS50113"/>
    </source>
</evidence>
<keyword evidence="10" id="KW-1185">Reference proteome</keyword>
<evidence type="ECO:0000256" key="1">
    <source>
        <dbReference type="ARBA" id="ARBA00000085"/>
    </source>
</evidence>
<protein>
    <recommendedName>
        <fullName evidence="2">histidine kinase</fullName>
        <ecNumber evidence="2">2.7.13.3</ecNumber>
    </recommendedName>
</protein>
<keyword evidence="3" id="KW-0597">Phosphoprotein</keyword>
<dbReference type="SUPFAM" id="SSF55785">
    <property type="entry name" value="PYP-like sensor domain (PAS domain)"/>
    <property type="match status" value="1"/>
</dbReference>
<dbReference type="SUPFAM" id="SSF47384">
    <property type="entry name" value="Homodimeric domain of signal transducing histidine kinase"/>
    <property type="match status" value="1"/>
</dbReference>
<feature type="domain" description="Histidine kinase" evidence="7">
    <location>
        <begin position="352"/>
        <end position="574"/>
    </location>
</feature>
<dbReference type="Proteomes" id="UP001219862">
    <property type="component" value="Unassembled WGS sequence"/>
</dbReference>
<dbReference type="CDD" id="cd00130">
    <property type="entry name" value="PAS"/>
    <property type="match status" value="1"/>
</dbReference>
<dbReference type="Gene3D" id="3.30.450.40">
    <property type="match status" value="1"/>
</dbReference>
<dbReference type="Gene3D" id="1.10.287.130">
    <property type="match status" value="1"/>
</dbReference>
<keyword evidence="4" id="KW-0808">Transferase</keyword>
<dbReference type="PROSITE" id="PS50113">
    <property type="entry name" value="PAC"/>
    <property type="match status" value="1"/>
</dbReference>
<dbReference type="InterPro" id="IPR005467">
    <property type="entry name" value="His_kinase_dom"/>
</dbReference>
<dbReference type="InterPro" id="IPR013655">
    <property type="entry name" value="PAS_fold_3"/>
</dbReference>
<dbReference type="PRINTS" id="PR00344">
    <property type="entry name" value="BCTRLSENSOR"/>
</dbReference>
<dbReference type="InterPro" id="IPR029016">
    <property type="entry name" value="GAF-like_dom_sf"/>
</dbReference>
<dbReference type="Pfam" id="PF00512">
    <property type="entry name" value="HisKA"/>
    <property type="match status" value="1"/>
</dbReference>
<dbReference type="PROSITE" id="PS50109">
    <property type="entry name" value="HIS_KIN"/>
    <property type="match status" value="1"/>
</dbReference>
<evidence type="ECO:0000259" key="7">
    <source>
        <dbReference type="PROSITE" id="PS50109"/>
    </source>
</evidence>
<keyword evidence="6" id="KW-0175">Coiled coil</keyword>
<gene>
    <name evidence="9" type="ORF">PRZ01_08175</name>
</gene>
<evidence type="ECO:0000313" key="10">
    <source>
        <dbReference type="Proteomes" id="UP001219862"/>
    </source>
</evidence>
<dbReference type="InterPro" id="IPR035965">
    <property type="entry name" value="PAS-like_dom_sf"/>
</dbReference>
<dbReference type="SMART" id="SM00387">
    <property type="entry name" value="HATPase_c"/>
    <property type="match status" value="1"/>
</dbReference>
<sequence length="582" mass="64259">MTEDASIDWTGIGRGEVLAGPRLGLFIMPIDPSILPANEAERIAALRRYDILDTPPDGAFDNVTRLAARLFGVPIAIISLVDTDRIWFKSHQGVDAQQIDRVPGLCASGILQCSPYVLTDAKTDPRSLTNPLVAGDAGLRFYAGVPLQTYDNFNLGMLCCLDTTPRQVTQEELDDLKCLAQLVMDQMEVRRGARRIVELSDAVKQEQLRTELAVQAGHVGIWGMDLVQGSFEWDSQMHVLYGRSADAVGALTPEAWLSFLHEEDRPRVQASWQSALNGDADFESEFRVPMTDGETRYLRGIAHLYVDEQGKPQRLLGTNWDVTAERLTLQALKEAKEAAEAAERAKGSFLANMSHELRTPLNAIIGFSDLMHADESLSEDYRHFLELINQSGNHLMTLINEVLDMAKVESGRMDLSEHDFDLPRFLHVVTDLIKLRAEQKGLRLVCELSPQLPRSVFADEMKLRQVLLNLLSNAVKFTQQGEIRLTARFDTEDAAAGGVLHCEVHDTGPGMSQEEVSGLFTPFQQGSAGRQSKEGTGLGLVLSKKFIELMGGQIAVSSQLNVGSTFAFTIRLKDSGNQPDIA</sequence>
<keyword evidence="9" id="KW-0547">Nucleotide-binding</keyword>
<organism evidence="9 10">
    <name type="scientific">Roseateles koreensis</name>
    <dbReference type="NCBI Taxonomy" id="2987526"/>
    <lineage>
        <taxon>Bacteria</taxon>
        <taxon>Pseudomonadati</taxon>
        <taxon>Pseudomonadota</taxon>
        <taxon>Betaproteobacteria</taxon>
        <taxon>Burkholderiales</taxon>
        <taxon>Sphaerotilaceae</taxon>
        <taxon>Roseateles</taxon>
    </lineage>
</organism>
<dbReference type="EMBL" id="JAQQXS010000006">
    <property type="protein sequence ID" value="MDC8785164.1"/>
    <property type="molecule type" value="Genomic_DNA"/>
</dbReference>
<dbReference type="SUPFAM" id="SSF55874">
    <property type="entry name" value="ATPase domain of HSP90 chaperone/DNA topoisomerase II/histidine kinase"/>
    <property type="match status" value="1"/>
</dbReference>
<dbReference type="Gene3D" id="3.30.450.20">
    <property type="entry name" value="PAS domain"/>
    <property type="match status" value="1"/>
</dbReference>
<dbReference type="CDD" id="cd16922">
    <property type="entry name" value="HATPase_EvgS-ArcB-TorS-like"/>
    <property type="match status" value="1"/>
</dbReference>
<dbReference type="PANTHER" id="PTHR43047:SF72">
    <property type="entry name" value="OSMOSENSING HISTIDINE PROTEIN KINASE SLN1"/>
    <property type="match status" value="1"/>
</dbReference>
<dbReference type="InterPro" id="IPR003018">
    <property type="entry name" value="GAF"/>
</dbReference>
<feature type="domain" description="PAC" evidence="8">
    <location>
        <begin position="282"/>
        <end position="334"/>
    </location>
</feature>